<reference evidence="1" key="1">
    <citation type="submission" date="2021-06" db="EMBL/GenBank/DDBJ databases">
        <authorList>
            <person name="Kallberg Y."/>
            <person name="Tangrot J."/>
            <person name="Rosling A."/>
        </authorList>
    </citation>
    <scope>NUCLEOTIDE SEQUENCE</scope>
    <source>
        <strain evidence="1">AU212A</strain>
    </source>
</reference>
<evidence type="ECO:0000313" key="1">
    <source>
        <dbReference type="EMBL" id="CAG8493330.1"/>
    </source>
</evidence>
<gene>
    <name evidence="1" type="ORF">SCALOS_LOCUS2921</name>
</gene>
<dbReference type="Proteomes" id="UP000789860">
    <property type="component" value="Unassembled WGS sequence"/>
</dbReference>
<name>A0ACA9KVB6_9GLOM</name>
<protein>
    <submittedName>
        <fullName evidence="1">2125_t:CDS:1</fullName>
    </submittedName>
</protein>
<dbReference type="EMBL" id="CAJVPM010002828">
    <property type="protein sequence ID" value="CAG8493330.1"/>
    <property type="molecule type" value="Genomic_DNA"/>
</dbReference>
<feature type="non-terminal residue" evidence="1">
    <location>
        <position position="151"/>
    </location>
</feature>
<proteinExistence type="predicted"/>
<organism evidence="1 2">
    <name type="scientific">Scutellospora calospora</name>
    <dbReference type="NCBI Taxonomy" id="85575"/>
    <lineage>
        <taxon>Eukaryota</taxon>
        <taxon>Fungi</taxon>
        <taxon>Fungi incertae sedis</taxon>
        <taxon>Mucoromycota</taxon>
        <taxon>Glomeromycotina</taxon>
        <taxon>Glomeromycetes</taxon>
        <taxon>Diversisporales</taxon>
        <taxon>Gigasporaceae</taxon>
        <taxon>Scutellospora</taxon>
    </lineage>
</organism>
<accession>A0ACA9KVB6</accession>
<sequence length="151" mass="16270">MFKTLTGAIFKSSFTAFPTRNSLLTFSNISQRGFAGKTIYVSNVSYASNEQGLEELGSRYGKVESVRMPRDYEGRSRGYGFIEFSREEEAAKAMEGLNGFEFEGRELRVAEARGGSSGPRGGLGGSSRGGGFGGRFDDGERIDRGFGGGRG</sequence>
<evidence type="ECO:0000313" key="2">
    <source>
        <dbReference type="Proteomes" id="UP000789860"/>
    </source>
</evidence>
<comment type="caution">
    <text evidence="1">The sequence shown here is derived from an EMBL/GenBank/DDBJ whole genome shotgun (WGS) entry which is preliminary data.</text>
</comment>
<keyword evidence="2" id="KW-1185">Reference proteome</keyword>